<dbReference type="VEuPathDB" id="FungiDB:FPRO_00191"/>
<dbReference type="GeneID" id="42045081"/>
<name>A0A1L7V829_FUSPR</name>
<organism evidence="1 2">
    <name type="scientific">Fusarium proliferatum (strain ET1)</name>
    <name type="common">Orchid endophyte fungus</name>
    <dbReference type="NCBI Taxonomy" id="1227346"/>
    <lineage>
        <taxon>Eukaryota</taxon>
        <taxon>Fungi</taxon>
        <taxon>Dikarya</taxon>
        <taxon>Ascomycota</taxon>
        <taxon>Pezizomycotina</taxon>
        <taxon>Sordariomycetes</taxon>
        <taxon>Hypocreomycetidae</taxon>
        <taxon>Hypocreales</taxon>
        <taxon>Nectriaceae</taxon>
        <taxon>Fusarium</taxon>
        <taxon>Fusarium fujikuroi species complex</taxon>
    </lineage>
</organism>
<accession>A0A1L7V829</accession>
<gene>
    <name evidence="1" type="ORF">FPRO_00191</name>
</gene>
<dbReference type="RefSeq" id="XP_031076279.1">
    <property type="nucleotide sequence ID" value="XM_031225665.1"/>
</dbReference>
<sequence>MSSPSFSSLPREVHLEIGNFLRPSEMAGIIVASKSMRKAYAASFFHDVSFRGTQGDLVGELAAFLVANKTQATTRDVVVPTIKYTTIETEPDVPSPVLEIGLILPRLISSCFGVMKNLQGIQLDLWWLTDFQRDELCDRCAGLPVWNSLRSINMENEADTELLAILVSKTRPESFSGLQFGGQTKLQAARQCSPFLRRLVVPFKLPASTDVVDHSRFVSNRTSLLTQFGRLEWLVLTPTHVKPLSIDMIRKDPKVFLNVLVKELSKLPYLKRLGLTFPSLILEEHQPGVPGTGVGLPAVEHYVRQWNEQIFAGIPALQQAAFIHGDIVLRAVREADATIRFSIESDLDRHAFPFGTLY</sequence>
<keyword evidence="2" id="KW-1185">Reference proteome</keyword>
<evidence type="ECO:0000313" key="1">
    <source>
        <dbReference type="EMBL" id="CZR35686.1"/>
    </source>
</evidence>
<evidence type="ECO:0008006" key="3">
    <source>
        <dbReference type="Google" id="ProtNLM"/>
    </source>
</evidence>
<dbReference type="EMBL" id="FJOF01000001">
    <property type="protein sequence ID" value="CZR35686.1"/>
    <property type="molecule type" value="Genomic_DNA"/>
</dbReference>
<comment type="caution">
    <text evidence="1">The sequence shown here is derived from an EMBL/GenBank/DDBJ whole genome shotgun (WGS) entry which is preliminary data.</text>
</comment>
<dbReference type="AlphaFoldDB" id="A0A1L7V829"/>
<dbReference type="Proteomes" id="UP000183971">
    <property type="component" value="Unassembled WGS sequence"/>
</dbReference>
<evidence type="ECO:0000313" key="2">
    <source>
        <dbReference type="Proteomes" id="UP000183971"/>
    </source>
</evidence>
<proteinExistence type="predicted"/>
<reference evidence="2" key="1">
    <citation type="journal article" date="2016" name="Genome Biol. Evol.">
        <title>Comparative 'omics' of the Fusarium fujikuroi species complex highlights differences in genetic potential and metabolite synthesis.</title>
        <authorList>
            <person name="Niehaus E.-M."/>
            <person name="Muensterkoetter M."/>
            <person name="Proctor R.H."/>
            <person name="Brown D.W."/>
            <person name="Sharon A."/>
            <person name="Idan Y."/>
            <person name="Oren-Young L."/>
            <person name="Sieber C.M."/>
            <person name="Novak O."/>
            <person name="Pencik A."/>
            <person name="Tarkowska D."/>
            <person name="Hromadova K."/>
            <person name="Freeman S."/>
            <person name="Maymon M."/>
            <person name="Elazar M."/>
            <person name="Youssef S.A."/>
            <person name="El-Shabrawy E.S.M."/>
            <person name="Shalaby A.B.A."/>
            <person name="Houterman P."/>
            <person name="Brock N.L."/>
            <person name="Burkhardt I."/>
            <person name="Tsavkelova E.A."/>
            <person name="Dickschat J.S."/>
            <person name="Galuszka P."/>
            <person name="Gueldener U."/>
            <person name="Tudzynski B."/>
        </authorList>
    </citation>
    <scope>NUCLEOTIDE SEQUENCE [LARGE SCALE GENOMIC DNA]</scope>
    <source>
        <strain evidence="2">ET1</strain>
    </source>
</reference>
<protein>
    <recommendedName>
        <fullName evidence="3">F-box domain-containing protein</fullName>
    </recommendedName>
</protein>